<gene>
    <name evidence="3" type="ORF">OJ997_34620</name>
</gene>
<name>A0A9X3SJP6_9ACTN</name>
<sequence>PDDVAAPPHAAPPHAAPGPAAPGLPARGLSTRPLRRVLICSATALDDDGAIVSVGDEALVDSLADALRHEHPGVHVLRTLRGERTPGRVPVRPVRALAGAMRGCDLVIAGGGTLFQEDVARRGVNGLLRYLLVVATTARALRVPFVVLGVGAENLAHPESRAAARFVLRRAAAISARDAASATLLREVSGRDVTVAADTMFLPGVQLPAPDPPTGAIAVSLRGDAPRSLVAGLAAWLERDGRPVLLVPMDRRLDSDGDALDALAQRLTRPCQIVPRTAPWQEVYSAVAAADVCVGMRLHFTIFAALAGRPTVVVGSAPKTRSFAADLGLRALAPDAAPDWIAAAMDSAAPPDAHRLAALRSRATAAPAFLTEARS</sequence>
<dbReference type="Pfam" id="PF04230">
    <property type="entry name" value="PS_pyruv_trans"/>
    <property type="match status" value="1"/>
</dbReference>
<feature type="region of interest" description="Disordered" evidence="1">
    <location>
        <begin position="1"/>
        <end position="27"/>
    </location>
</feature>
<dbReference type="RefSeq" id="WP_270029999.1">
    <property type="nucleotide sequence ID" value="NZ_JAPDDP010000117.1"/>
</dbReference>
<protein>
    <submittedName>
        <fullName evidence="3">Polysaccharide pyruvyl transferase family protein</fullName>
    </submittedName>
</protein>
<evidence type="ECO:0000256" key="1">
    <source>
        <dbReference type="SAM" id="MobiDB-lite"/>
    </source>
</evidence>
<dbReference type="EMBL" id="JAPDDP010000117">
    <property type="protein sequence ID" value="MDA0185492.1"/>
    <property type="molecule type" value="Genomic_DNA"/>
</dbReference>
<keyword evidence="4" id="KW-1185">Reference proteome</keyword>
<dbReference type="PANTHER" id="PTHR36836">
    <property type="entry name" value="COLANIC ACID BIOSYNTHESIS PROTEIN WCAK"/>
    <property type="match status" value="1"/>
</dbReference>
<evidence type="ECO:0000259" key="2">
    <source>
        <dbReference type="Pfam" id="PF04230"/>
    </source>
</evidence>
<evidence type="ECO:0000313" key="4">
    <source>
        <dbReference type="Proteomes" id="UP001147653"/>
    </source>
</evidence>
<feature type="domain" description="Polysaccharide pyruvyl transferase" evidence="2">
    <location>
        <begin position="55"/>
        <end position="316"/>
    </location>
</feature>
<dbReference type="Proteomes" id="UP001147653">
    <property type="component" value="Unassembled WGS sequence"/>
</dbReference>
<feature type="non-terminal residue" evidence="3">
    <location>
        <position position="1"/>
    </location>
</feature>
<accession>A0A9X3SJP6</accession>
<dbReference type="AlphaFoldDB" id="A0A9X3SJP6"/>
<comment type="caution">
    <text evidence="3">The sequence shown here is derived from an EMBL/GenBank/DDBJ whole genome shotgun (WGS) entry which is preliminary data.</text>
</comment>
<organism evidence="3 4">
    <name type="scientific">Solirubrobacter phytolaccae</name>
    <dbReference type="NCBI Taxonomy" id="1404360"/>
    <lineage>
        <taxon>Bacteria</taxon>
        <taxon>Bacillati</taxon>
        <taxon>Actinomycetota</taxon>
        <taxon>Thermoleophilia</taxon>
        <taxon>Solirubrobacterales</taxon>
        <taxon>Solirubrobacteraceae</taxon>
        <taxon>Solirubrobacter</taxon>
    </lineage>
</organism>
<dbReference type="GO" id="GO:0016740">
    <property type="term" value="F:transferase activity"/>
    <property type="evidence" value="ECO:0007669"/>
    <property type="project" value="UniProtKB-KW"/>
</dbReference>
<evidence type="ECO:0000313" key="3">
    <source>
        <dbReference type="EMBL" id="MDA0185492.1"/>
    </source>
</evidence>
<keyword evidence="3" id="KW-0808">Transferase</keyword>
<dbReference type="InterPro" id="IPR007345">
    <property type="entry name" value="Polysacch_pyruvyl_Trfase"/>
</dbReference>
<reference evidence="3" key="1">
    <citation type="submission" date="2022-10" db="EMBL/GenBank/DDBJ databases">
        <title>The WGS of Solirubrobacter phytolaccae KCTC 29190.</title>
        <authorList>
            <person name="Jiang Z."/>
        </authorList>
    </citation>
    <scope>NUCLEOTIDE SEQUENCE</scope>
    <source>
        <strain evidence="3">KCTC 29190</strain>
    </source>
</reference>
<proteinExistence type="predicted"/>
<dbReference type="PANTHER" id="PTHR36836:SF1">
    <property type="entry name" value="COLANIC ACID BIOSYNTHESIS PROTEIN WCAK"/>
    <property type="match status" value="1"/>
</dbReference>
<feature type="compositionally biased region" description="Pro residues" evidence="1">
    <location>
        <begin position="9"/>
        <end position="22"/>
    </location>
</feature>